<evidence type="ECO:0000313" key="3">
    <source>
        <dbReference type="Proteomes" id="UP000033188"/>
    </source>
</evidence>
<dbReference type="AlphaFoldDB" id="A0A061DAS3"/>
<accession>A0A061DAS3</accession>
<reference evidence="3" key="1">
    <citation type="journal article" date="2014" name="Nucleic Acids Res.">
        <title>The evolutionary dynamics of variant antigen genes in Babesia reveal a history of genomic innovation underlying host-parasite interaction.</title>
        <authorList>
            <person name="Jackson A.P."/>
            <person name="Otto T.D."/>
            <person name="Darby A."/>
            <person name="Ramaprasad A."/>
            <person name="Xia D."/>
            <person name="Echaide I.E."/>
            <person name="Farber M."/>
            <person name="Gahlot S."/>
            <person name="Gamble J."/>
            <person name="Gupta D."/>
            <person name="Gupta Y."/>
            <person name="Jackson L."/>
            <person name="Malandrin L."/>
            <person name="Malas T.B."/>
            <person name="Moussa E."/>
            <person name="Nair M."/>
            <person name="Reid A.J."/>
            <person name="Sanders M."/>
            <person name="Sharma J."/>
            <person name="Tracey A."/>
            <person name="Quail M.A."/>
            <person name="Weir W."/>
            <person name="Wastling J.M."/>
            <person name="Hall N."/>
            <person name="Willadsen P."/>
            <person name="Lingelbach K."/>
            <person name="Shiels B."/>
            <person name="Tait A."/>
            <person name="Berriman M."/>
            <person name="Allred D.R."/>
            <person name="Pain A."/>
        </authorList>
    </citation>
    <scope>NUCLEOTIDE SEQUENCE [LARGE SCALE GENOMIC DNA]</scope>
    <source>
        <strain evidence="3">Bond</strain>
    </source>
</reference>
<sequence>MLNCGVEEGARSPVFGGRDGTSTELPLPGLPVCRTIAEAPGPSAAEGAESIQLPEGALMGIIFNLEQERETYLEAVAVLHRQLLEAQEHCQQLSDSHEQIRRNLEAEVSEGWKEAEIWEARYRSVAQVAKRNGVDLADVQQPGDAKLCASREVKPTNRAISLNSEACTVVTIKDLHQASTQNITAERALGARVRPVERLVSPHGIHGRANTGVVVRATRGLESSHSILAEETHGGVKDSITTWEATSSSISTRDVGKKGAHASSCTVTLPKSRVLGHRKEFSIFRNSGGDVTTERCKPSRRNFSSNNSKRCCGPSPGGVPRCGGEDVDQQHLKFTDPATTRYHGWVYLQSPRTLSGRFDRSSMVVRNANIGSTLSLVFEATDF</sequence>
<dbReference type="GeneID" id="24565633"/>
<dbReference type="Proteomes" id="UP000033188">
    <property type="component" value="Chromosome 3"/>
</dbReference>
<dbReference type="KEGG" id="bbig:BBBOND_0309950"/>
<dbReference type="OrthoDB" id="346917at2759"/>
<name>A0A061DAS3_BABBI</name>
<evidence type="ECO:0000313" key="2">
    <source>
        <dbReference type="EMBL" id="CDR97092.1"/>
    </source>
</evidence>
<dbReference type="RefSeq" id="XP_012769278.1">
    <property type="nucleotide sequence ID" value="XM_012913824.1"/>
</dbReference>
<evidence type="ECO:0000256" key="1">
    <source>
        <dbReference type="SAM" id="MobiDB-lite"/>
    </source>
</evidence>
<keyword evidence="3" id="KW-1185">Reference proteome</keyword>
<protein>
    <submittedName>
        <fullName evidence="2">Uncharacterized protein</fullName>
    </submittedName>
</protein>
<proteinExistence type="predicted"/>
<dbReference type="EMBL" id="LK391709">
    <property type="protein sequence ID" value="CDR97092.1"/>
    <property type="molecule type" value="Genomic_DNA"/>
</dbReference>
<dbReference type="VEuPathDB" id="PiroplasmaDB:BBBOND_0309950"/>
<organism evidence="2 3">
    <name type="scientific">Babesia bigemina</name>
    <dbReference type="NCBI Taxonomy" id="5866"/>
    <lineage>
        <taxon>Eukaryota</taxon>
        <taxon>Sar</taxon>
        <taxon>Alveolata</taxon>
        <taxon>Apicomplexa</taxon>
        <taxon>Aconoidasida</taxon>
        <taxon>Piroplasmida</taxon>
        <taxon>Babesiidae</taxon>
        <taxon>Babesia</taxon>
    </lineage>
</organism>
<feature type="region of interest" description="Disordered" evidence="1">
    <location>
        <begin position="1"/>
        <end position="27"/>
    </location>
</feature>
<gene>
    <name evidence="2" type="ORF">BBBOND_0309950</name>
</gene>